<feature type="region of interest" description="Disordered" evidence="1">
    <location>
        <begin position="70"/>
        <end position="95"/>
    </location>
</feature>
<accession>A0A2U3KI16</accession>
<dbReference type="GO" id="GO:0003677">
    <property type="term" value="F:DNA binding"/>
    <property type="evidence" value="ECO:0007669"/>
    <property type="project" value="UniProtKB-KW"/>
</dbReference>
<organism evidence="3 4">
    <name type="scientific">Candidatus Sulfotelmatobacter kueseliae</name>
    <dbReference type="NCBI Taxonomy" id="2042962"/>
    <lineage>
        <taxon>Bacteria</taxon>
        <taxon>Pseudomonadati</taxon>
        <taxon>Acidobacteriota</taxon>
        <taxon>Terriglobia</taxon>
        <taxon>Terriglobales</taxon>
        <taxon>Candidatus Korobacteraceae</taxon>
        <taxon>Candidatus Sulfotelmatobacter</taxon>
    </lineage>
</organism>
<dbReference type="InterPro" id="IPR036388">
    <property type="entry name" value="WH-like_DNA-bd_sf"/>
</dbReference>
<dbReference type="EMBL" id="OMOD01000119">
    <property type="protein sequence ID" value="SPF39312.1"/>
    <property type="molecule type" value="Genomic_DNA"/>
</dbReference>
<dbReference type="InterPro" id="IPR010093">
    <property type="entry name" value="SinI_DNA-bd"/>
</dbReference>
<keyword evidence="3" id="KW-0238">DNA-binding</keyword>
<sequence length="95" mass="10730">MPENPERAKDLGNGKGTMADSREVMNIRQASQYLGVSPDTLYKYVGEQRIPAFKLGNRWRFKKSKLDQWMEEKSSQMEPSAKRKPKAAGKAAGQV</sequence>
<dbReference type="Proteomes" id="UP000238701">
    <property type="component" value="Unassembled WGS sequence"/>
</dbReference>
<dbReference type="AlphaFoldDB" id="A0A2U3KI16"/>
<proteinExistence type="predicted"/>
<feature type="domain" description="Helix-turn-helix" evidence="2">
    <location>
        <begin position="25"/>
        <end position="73"/>
    </location>
</feature>
<feature type="compositionally biased region" description="Basic and acidic residues" evidence="1">
    <location>
        <begin position="1"/>
        <end position="12"/>
    </location>
</feature>
<dbReference type="InterPro" id="IPR009061">
    <property type="entry name" value="DNA-bd_dom_put_sf"/>
</dbReference>
<protein>
    <submittedName>
        <fullName evidence="3">Excisionase/Xis, DNA-binding protein (Modular protein)</fullName>
    </submittedName>
</protein>
<dbReference type="SUPFAM" id="SSF46955">
    <property type="entry name" value="Putative DNA-binding domain"/>
    <property type="match status" value="1"/>
</dbReference>
<gene>
    <name evidence="3" type="ORF">SBA1_270027</name>
</gene>
<feature type="region of interest" description="Disordered" evidence="1">
    <location>
        <begin position="1"/>
        <end position="21"/>
    </location>
</feature>
<dbReference type="Gene3D" id="1.10.10.10">
    <property type="entry name" value="Winged helix-like DNA-binding domain superfamily/Winged helix DNA-binding domain"/>
    <property type="match status" value="1"/>
</dbReference>
<dbReference type="Pfam" id="PF12728">
    <property type="entry name" value="HTH_17"/>
    <property type="match status" value="1"/>
</dbReference>
<evidence type="ECO:0000313" key="3">
    <source>
        <dbReference type="EMBL" id="SPF39312.1"/>
    </source>
</evidence>
<reference evidence="4" key="1">
    <citation type="submission" date="2018-02" db="EMBL/GenBank/DDBJ databases">
        <authorList>
            <person name="Hausmann B."/>
        </authorList>
    </citation>
    <scope>NUCLEOTIDE SEQUENCE [LARGE SCALE GENOMIC DNA]</scope>
    <source>
        <strain evidence="4">Peat soil MAG SbA1</strain>
    </source>
</reference>
<dbReference type="InterPro" id="IPR041657">
    <property type="entry name" value="HTH_17"/>
</dbReference>
<evidence type="ECO:0000259" key="2">
    <source>
        <dbReference type="Pfam" id="PF12728"/>
    </source>
</evidence>
<evidence type="ECO:0000256" key="1">
    <source>
        <dbReference type="SAM" id="MobiDB-lite"/>
    </source>
</evidence>
<dbReference type="NCBIfam" id="TIGR01764">
    <property type="entry name" value="excise"/>
    <property type="match status" value="1"/>
</dbReference>
<name>A0A2U3KI16_9BACT</name>
<evidence type="ECO:0000313" key="4">
    <source>
        <dbReference type="Proteomes" id="UP000238701"/>
    </source>
</evidence>